<feature type="transmembrane region" description="Helical" evidence="12">
    <location>
        <begin position="543"/>
        <end position="564"/>
    </location>
</feature>
<keyword evidence="10" id="KW-0961">Cell wall biogenesis/degradation</keyword>
<feature type="transmembrane region" description="Helical" evidence="12">
    <location>
        <begin position="331"/>
        <end position="350"/>
    </location>
</feature>
<evidence type="ECO:0000313" key="17">
    <source>
        <dbReference type="Proteomes" id="UP001500804"/>
    </source>
</evidence>
<protein>
    <submittedName>
        <fullName evidence="16">Arabinosyltransferase domain-containing protein</fullName>
    </submittedName>
</protein>
<evidence type="ECO:0000256" key="6">
    <source>
        <dbReference type="ARBA" id="ARBA00022679"/>
    </source>
</evidence>
<sequence>MVVAGLLTGLAALAFPFAPVVQPTVTYHWPSSPTDPEAAAIPLMPYQPISLTASVSCSAARRLAQAGGAGEHVLLSTTPLRVDPSAHPLPGLRVAVVNGRLAVSSAGVDLGSWPVPAGSDCSWTFTSGVDRTELRMAEVVLAVREGDLRPNVIGAFTELPDATGLDLRLVTDTRFSTTIGPLKLSIAVLGVASLLVLLVALAYTDRAVRGRRTGPRAPGERRWRPGAVDVVLAAVLGLWWVIGPITVDDGYISGIVRSRGSNGFIGNVYRWLNAPEEPFSWFYELYYWWSLVSPSTVWMRLPSTLLGLVCWALLSRHLLPRLGRPCAGVRGRWTAAAVFALWWLPFNLGLRPEPWVAVGALAVYVTVERTVATGRVLPLAAALMLAGVTTLVTPTGLLAFAPILAAAGPLVRRLRERSDLHRLPLAVALLAAPASATLLVFANQSLAAVLESVRVRTVISGRPAWYAEYERYALLLDPHDIQGSLARRAPVLLTLLAVAGASWALTRRERRDVAGGPARRLVVGFVLALAAMTLSPTKFTHHFGGLAGLGAGVLVLAVLTWSRAGLRARSGLGRPAIAGLAGVTVVGALVLRGLNTWAYVSNYGLTWSTNSPHLGPVRLAEAVLGLGAVLVVGLAGAVVWRRATDRPEPTLPRWVPAPAGPALVLVIAVVALEVLGFVRVSAARPDTYTLASDAVRTLTGSSCGLQSDLSVETDPAAGTLPQAVGPAGAAEPAMPVVPVDVGGPVLPGVPIPSTGVTPWYVLDEAQREAVLPVVVTLAGATAPGDSIGLDFGSGGQVVARSMLAPATTMPRDQRVMAPPGADTVRIAINAPESTTGAGTGRRAAVSLPRVPRLTPMTAVLPPGSTAVLDWPVAFLFPCLRPEPLPLGTAGLPRWRVAPPPEDPSAEITYTPAFGGPFAGPRLLVTELRMATYLRGEPLREPAQLLRWIPVVPLEEPTPHVTTTSVPGWRADGHTRVPEVDPVPG</sequence>
<dbReference type="Gene3D" id="2.60.120.610">
    <property type="entry name" value="arabinofuranosyltransferase like domain"/>
    <property type="match status" value="1"/>
</dbReference>
<evidence type="ECO:0000259" key="14">
    <source>
        <dbReference type="Pfam" id="PF14896"/>
    </source>
</evidence>
<reference evidence="17" key="1">
    <citation type="journal article" date="2019" name="Int. J. Syst. Evol. Microbiol.">
        <title>The Global Catalogue of Microorganisms (GCM) 10K type strain sequencing project: providing services to taxonomists for standard genome sequencing and annotation.</title>
        <authorList>
            <consortium name="The Broad Institute Genomics Platform"/>
            <consortium name="The Broad Institute Genome Sequencing Center for Infectious Disease"/>
            <person name="Wu L."/>
            <person name="Ma J."/>
        </authorList>
    </citation>
    <scope>NUCLEOTIDE SEQUENCE [LARGE SCALE GENOMIC DNA]</scope>
    <source>
        <strain evidence="17">JCM 18302</strain>
    </source>
</reference>
<accession>A0ABP9N9V5</accession>
<evidence type="ECO:0000256" key="9">
    <source>
        <dbReference type="ARBA" id="ARBA00023136"/>
    </source>
</evidence>
<dbReference type="Pfam" id="PF17689">
    <property type="entry name" value="Arabino_trans_N"/>
    <property type="match status" value="1"/>
</dbReference>
<keyword evidence="7 12" id="KW-0812">Transmembrane</keyword>
<evidence type="ECO:0000256" key="10">
    <source>
        <dbReference type="ARBA" id="ARBA00023316"/>
    </source>
</evidence>
<feature type="transmembrane region" description="Helical" evidence="12">
    <location>
        <begin position="576"/>
        <end position="599"/>
    </location>
</feature>
<evidence type="ECO:0000313" key="16">
    <source>
        <dbReference type="EMBL" id="GAA5112822.1"/>
    </source>
</evidence>
<comment type="function">
    <text evidence="1">Arabinosyl transferase responsible for the polymerization of arabinose into the arabinan of arabinogalactan.</text>
</comment>
<dbReference type="InterPro" id="IPR040920">
    <property type="entry name" value="Arabino_trans_N"/>
</dbReference>
<keyword evidence="9 12" id="KW-0472">Membrane</keyword>
<keyword evidence="17" id="KW-1185">Reference proteome</keyword>
<feature type="transmembrane region" description="Helical" evidence="12">
    <location>
        <begin position="379"/>
        <end position="411"/>
    </location>
</feature>
<evidence type="ECO:0000256" key="3">
    <source>
        <dbReference type="ARBA" id="ARBA00008195"/>
    </source>
</evidence>
<keyword evidence="5" id="KW-0328">Glycosyltransferase</keyword>
<dbReference type="InterPro" id="IPR027451">
    <property type="entry name" value="EmbABC_dom1"/>
</dbReference>
<dbReference type="InterPro" id="IPR032731">
    <property type="entry name" value="Arabino_trans_C"/>
</dbReference>
<feature type="transmembrane region" description="Helical" evidence="12">
    <location>
        <begin position="619"/>
        <end position="640"/>
    </location>
</feature>
<feature type="transmembrane region" description="Helical" evidence="12">
    <location>
        <begin position="518"/>
        <end position="537"/>
    </location>
</feature>
<evidence type="ECO:0000256" key="8">
    <source>
        <dbReference type="ARBA" id="ARBA00022989"/>
    </source>
</evidence>
<dbReference type="Pfam" id="PF04602">
    <property type="entry name" value="Arabinose_trans"/>
    <property type="match status" value="1"/>
</dbReference>
<feature type="transmembrane region" description="Helical" evidence="12">
    <location>
        <begin position="297"/>
        <end position="319"/>
    </location>
</feature>
<evidence type="ECO:0000256" key="11">
    <source>
        <dbReference type="SAM" id="MobiDB-lite"/>
    </source>
</evidence>
<feature type="transmembrane region" description="Helical" evidence="12">
    <location>
        <begin position="485"/>
        <end position="506"/>
    </location>
</feature>
<feature type="transmembrane region" description="Helical" evidence="12">
    <location>
        <begin position="661"/>
        <end position="682"/>
    </location>
</feature>
<evidence type="ECO:0000256" key="2">
    <source>
        <dbReference type="ARBA" id="ARBA00004651"/>
    </source>
</evidence>
<evidence type="ECO:0000256" key="1">
    <source>
        <dbReference type="ARBA" id="ARBA00003001"/>
    </source>
</evidence>
<comment type="caution">
    <text evidence="16">The sequence shown here is derived from an EMBL/GenBank/DDBJ whole genome shotgun (WGS) entry which is preliminary data.</text>
</comment>
<keyword evidence="8 12" id="KW-1133">Transmembrane helix</keyword>
<feature type="region of interest" description="Disordered" evidence="11">
    <location>
        <begin position="958"/>
        <end position="984"/>
    </location>
</feature>
<organism evidence="16 17">
    <name type="scientific">Pseudonocardia adelaidensis</name>
    <dbReference type="NCBI Taxonomy" id="648754"/>
    <lineage>
        <taxon>Bacteria</taxon>
        <taxon>Bacillati</taxon>
        <taxon>Actinomycetota</taxon>
        <taxon>Actinomycetes</taxon>
        <taxon>Pseudonocardiales</taxon>
        <taxon>Pseudonocardiaceae</taxon>
        <taxon>Pseudonocardia</taxon>
    </lineage>
</organism>
<evidence type="ECO:0000256" key="12">
    <source>
        <dbReference type="SAM" id="Phobius"/>
    </source>
</evidence>
<gene>
    <name evidence="16" type="ORF">GCM10023320_07540</name>
</gene>
<dbReference type="Pfam" id="PF14896">
    <property type="entry name" value="Arabino_trans_C"/>
    <property type="match status" value="1"/>
</dbReference>
<dbReference type="InterPro" id="IPR007680">
    <property type="entry name" value="Arabino_trans_central"/>
</dbReference>
<evidence type="ECO:0000259" key="15">
    <source>
        <dbReference type="Pfam" id="PF17689"/>
    </source>
</evidence>
<name>A0ABP9N9V5_9PSEU</name>
<keyword evidence="4" id="KW-1003">Cell membrane</keyword>
<evidence type="ECO:0000256" key="4">
    <source>
        <dbReference type="ARBA" id="ARBA00022475"/>
    </source>
</evidence>
<dbReference type="EMBL" id="BAABJO010000003">
    <property type="protein sequence ID" value="GAA5112822.1"/>
    <property type="molecule type" value="Genomic_DNA"/>
</dbReference>
<dbReference type="Gene3D" id="3.40.190.160">
    <property type="match status" value="1"/>
</dbReference>
<comment type="subcellular location">
    <subcellularLocation>
        <location evidence="2">Cell membrane</location>
        <topology evidence="2">Multi-pass membrane protein</topology>
    </subcellularLocation>
</comment>
<feature type="domain" description="Arabinosyltransferas concanavalin like" evidence="15">
    <location>
        <begin position="22"/>
        <end position="174"/>
    </location>
</feature>
<feature type="transmembrane region" description="Helical" evidence="12">
    <location>
        <begin position="223"/>
        <end position="242"/>
    </location>
</feature>
<dbReference type="Proteomes" id="UP001500804">
    <property type="component" value="Unassembled WGS sequence"/>
</dbReference>
<keyword evidence="6" id="KW-0808">Transferase</keyword>
<evidence type="ECO:0000256" key="7">
    <source>
        <dbReference type="ARBA" id="ARBA00022692"/>
    </source>
</evidence>
<feature type="transmembrane region" description="Helical" evidence="12">
    <location>
        <begin position="423"/>
        <end position="442"/>
    </location>
</feature>
<feature type="domain" description="Arabinosyltransferase C-terminal" evidence="14">
    <location>
        <begin position="754"/>
        <end position="975"/>
    </location>
</feature>
<evidence type="ECO:0000256" key="5">
    <source>
        <dbReference type="ARBA" id="ARBA00022676"/>
    </source>
</evidence>
<feature type="domain" description="Arabinofuranosyltransferase central" evidence="13">
    <location>
        <begin position="181"/>
        <end position="632"/>
    </location>
</feature>
<evidence type="ECO:0000259" key="13">
    <source>
        <dbReference type="Pfam" id="PF04602"/>
    </source>
</evidence>
<comment type="similarity">
    <text evidence="3">Belongs to the emb family.</text>
</comment>
<feature type="transmembrane region" description="Helical" evidence="12">
    <location>
        <begin position="184"/>
        <end position="203"/>
    </location>
</feature>
<proteinExistence type="inferred from homology"/>